<protein>
    <submittedName>
        <fullName evidence="7">Rhomboid family intramembrane serine protease</fullName>
    </submittedName>
</protein>
<dbReference type="EMBL" id="AP024355">
    <property type="protein sequence ID" value="BCR04150.1"/>
    <property type="molecule type" value="Genomic_DNA"/>
</dbReference>
<feature type="transmembrane region" description="Helical" evidence="5">
    <location>
        <begin position="162"/>
        <end position="178"/>
    </location>
</feature>
<keyword evidence="7" id="KW-0378">Hydrolase</keyword>
<dbReference type="SUPFAM" id="SSF144091">
    <property type="entry name" value="Rhomboid-like"/>
    <property type="match status" value="1"/>
</dbReference>
<dbReference type="Gene3D" id="1.20.1540.10">
    <property type="entry name" value="Rhomboid-like"/>
    <property type="match status" value="1"/>
</dbReference>
<gene>
    <name evidence="7" type="ORF">DESUT3_12190</name>
</gene>
<comment type="subcellular location">
    <subcellularLocation>
        <location evidence="1">Membrane</location>
        <topology evidence="1">Multi-pass membrane protein</topology>
    </subcellularLocation>
</comment>
<keyword evidence="2 5" id="KW-0812">Transmembrane</keyword>
<dbReference type="PANTHER" id="PTHR43066">
    <property type="entry name" value="RHOMBOID-RELATED PROTEIN"/>
    <property type="match status" value="1"/>
</dbReference>
<keyword evidence="7" id="KW-0645">Protease</keyword>
<feature type="transmembrane region" description="Helical" evidence="5">
    <location>
        <begin position="242"/>
        <end position="258"/>
    </location>
</feature>
<feature type="transmembrane region" description="Helical" evidence="5">
    <location>
        <begin position="293"/>
        <end position="313"/>
    </location>
</feature>
<feature type="transmembrane region" description="Helical" evidence="5">
    <location>
        <begin position="101"/>
        <end position="123"/>
    </location>
</feature>
<evidence type="ECO:0000256" key="4">
    <source>
        <dbReference type="ARBA" id="ARBA00023136"/>
    </source>
</evidence>
<proteinExistence type="predicted"/>
<dbReference type="InterPro" id="IPR035952">
    <property type="entry name" value="Rhomboid-like_sf"/>
</dbReference>
<feature type="transmembrane region" description="Helical" evidence="5">
    <location>
        <begin position="264"/>
        <end position="281"/>
    </location>
</feature>
<accession>A0ABM8HQP2</accession>
<dbReference type="Pfam" id="PF01694">
    <property type="entry name" value="Rhomboid"/>
    <property type="match status" value="1"/>
</dbReference>
<keyword evidence="8" id="KW-1185">Reference proteome</keyword>
<name>A0ABM8HQP2_9BACT</name>
<evidence type="ECO:0000313" key="7">
    <source>
        <dbReference type="EMBL" id="BCR04150.1"/>
    </source>
</evidence>
<dbReference type="Proteomes" id="UP001319827">
    <property type="component" value="Chromosome"/>
</dbReference>
<keyword evidence="4 5" id="KW-0472">Membrane</keyword>
<evidence type="ECO:0000256" key="3">
    <source>
        <dbReference type="ARBA" id="ARBA00022989"/>
    </source>
</evidence>
<keyword evidence="3 5" id="KW-1133">Transmembrane helix</keyword>
<sequence>MPSDQDSRVTPEGPAPLWVPIRPPGLSAAIHLSEAAARNLALVLEARGIACRLQRSVWGWQLSVPQGLHQRADQELRLHHEENRNWPPTPTAAAKLTDNGLITASVLGLLGLFHSLTFLRASWAPGRQGWLSLGEAAAGKILDGEWWRLVTSLTLHVDGQHLFGNLLIGGVFIILLCRRFGSGQGWCLLLLSGVLGNLANALIQSPAHRAVGLSTAVFGAVGILGGESLLRNRRRLLRRWPLPLAAAGALLAMLGTGGERTDLGAHLFGFAAGTLLGLAVGRLQNHPWPHRPLGNALLAATAALVPLLAWLAAINRSP</sequence>
<reference evidence="7 8" key="1">
    <citation type="journal article" date="2016" name="C (Basel)">
        <title>Selective Growth of and Electricity Production by Marine Exoelectrogenic Bacteria in Self-Aggregated Hydrogel of Microbially Reduced Graphene Oxide.</title>
        <authorList>
            <person name="Yoshida N."/>
            <person name="Goto Y."/>
            <person name="Miyata Y."/>
        </authorList>
    </citation>
    <scope>NUCLEOTIDE SEQUENCE [LARGE SCALE GENOMIC DNA]</scope>
    <source>
        <strain evidence="7 8">NIT-T3</strain>
    </source>
</reference>
<reference evidence="7 8" key="2">
    <citation type="journal article" date="2021" name="Int. J. Syst. Evol. Microbiol.">
        <title>Isolation and Polyphasic Characterization of Desulfuromonas versatilis sp. Nov., an Electrogenic Bacteria Capable of Versatile Metabolism Isolated from a Graphene Oxide-Reducing Enrichment Culture.</title>
        <authorList>
            <person name="Xie L."/>
            <person name="Yoshida N."/>
            <person name="Ishii S."/>
            <person name="Meng L."/>
        </authorList>
    </citation>
    <scope>NUCLEOTIDE SEQUENCE [LARGE SCALE GENOMIC DNA]</scope>
    <source>
        <strain evidence="7 8">NIT-T3</strain>
    </source>
</reference>
<evidence type="ECO:0000256" key="1">
    <source>
        <dbReference type="ARBA" id="ARBA00004141"/>
    </source>
</evidence>
<feature type="domain" description="Peptidase S54 rhomboid" evidence="6">
    <location>
        <begin position="144"/>
        <end position="281"/>
    </location>
</feature>
<feature type="transmembrane region" description="Helical" evidence="5">
    <location>
        <begin position="185"/>
        <end position="203"/>
    </location>
</feature>
<dbReference type="PANTHER" id="PTHR43066:SF5">
    <property type="entry name" value="RHOMBOID-LIKE PROTEIN 11, CHLOROPLASTIC-RELATED"/>
    <property type="match status" value="1"/>
</dbReference>
<organism evidence="7 8">
    <name type="scientific">Desulfuromonas versatilis</name>
    <dbReference type="NCBI Taxonomy" id="2802975"/>
    <lineage>
        <taxon>Bacteria</taxon>
        <taxon>Pseudomonadati</taxon>
        <taxon>Thermodesulfobacteriota</taxon>
        <taxon>Desulfuromonadia</taxon>
        <taxon>Desulfuromonadales</taxon>
        <taxon>Desulfuromonadaceae</taxon>
        <taxon>Desulfuromonas</taxon>
    </lineage>
</organism>
<evidence type="ECO:0000259" key="6">
    <source>
        <dbReference type="Pfam" id="PF01694"/>
    </source>
</evidence>
<dbReference type="InterPro" id="IPR022764">
    <property type="entry name" value="Peptidase_S54_rhomboid_dom"/>
</dbReference>
<evidence type="ECO:0000256" key="2">
    <source>
        <dbReference type="ARBA" id="ARBA00022692"/>
    </source>
</evidence>
<evidence type="ECO:0000313" key="8">
    <source>
        <dbReference type="Proteomes" id="UP001319827"/>
    </source>
</evidence>
<dbReference type="GO" id="GO:0006508">
    <property type="term" value="P:proteolysis"/>
    <property type="evidence" value="ECO:0007669"/>
    <property type="project" value="UniProtKB-KW"/>
</dbReference>
<feature type="transmembrane region" description="Helical" evidence="5">
    <location>
        <begin position="209"/>
        <end position="230"/>
    </location>
</feature>
<dbReference type="GO" id="GO:0008233">
    <property type="term" value="F:peptidase activity"/>
    <property type="evidence" value="ECO:0007669"/>
    <property type="project" value="UniProtKB-KW"/>
</dbReference>
<evidence type="ECO:0000256" key="5">
    <source>
        <dbReference type="SAM" id="Phobius"/>
    </source>
</evidence>